<feature type="region of interest" description="Disordered" evidence="1">
    <location>
        <begin position="182"/>
        <end position="222"/>
    </location>
</feature>
<evidence type="ECO:0008006" key="4">
    <source>
        <dbReference type="Google" id="ProtNLM"/>
    </source>
</evidence>
<dbReference type="Gene3D" id="3.30.710.10">
    <property type="entry name" value="Potassium Channel Kv1.1, Chain A"/>
    <property type="match status" value="1"/>
</dbReference>
<dbReference type="Gramene" id="PNW71240">
    <property type="protein sequence ID" value="PNW71240"/>
    <property type="gene ID" value="CHLRE_16g691950v5"/>
</dbReference>
<accession>A0A2K3CSI8</accession>
<dbReference type="AlphaFoldDB" id="A0A2K3CSI8"/>
<dbReference type="InterPro" id="IPR011333">
    <property type="entry name" value="SKP1/BTB/POZ_sf"/>
</dbReference>
<keyword evidence="3" id="KW-1185">Reference proteome</keyword>
<organism evidence="2 3">
    <name type="scientific">Chlamydomonas reinhardtii</name>
    <name type="common">Chlamydomonas smithii</name>
    <dbReference type="NCBI Taxonomy" id="3055"/>
    <lineage>
        <taxon>Eukaryota</taxon>
        <taxon>Viridiplantae</taxon>
        <taxon>Chlorophyta</taxon>
        <taxon>core chlorophytes</taxon>
        <taxon>Chlorophyceae</taxon>
        <taxon>CS clade</taxon>
        <taxon>Chlamydomonadales</taxon>
        <taxon>Chlamydomonadaceae</taxon>
        <taxon>Chlamydomonas</taxon>
    </lineage>
</organism>
<proteinExistence type="predicted"/>
<feature type="compositionally biased region" description="Low complexity" evidence="1">
    <location>
        <begin position="575"/>
        <end position="596"/>
    </location>
</feature>
<dbReference type="EMBL" id="CM008977">
    <property type="protein sequence ID" value="PNW71240.1"/>
    <property type="molecule type" value="Genomic_DNA"/>
</dbReference>
<dbReference type="InParanoid" id="A0A2K3CSI8"/>
<dbReference type="OrthoDB" id="546755at2759"/>
<dbReference type="InterPro" id="IPR051481">
    <property type="entry name" value="BTB-POZ/Galectin-3-binding"/>
</dbReference>
<name>A0A2K3CSI8_CHLRE</name>
<gene>
    <name evidence="2" type="ORF">CHLRE_16g691950v5</name>
</gene>
<dbReference type="STRING" id="3055.A0A2K3CSI8"/>
<reference evidence="2 3" key="1">
    <citation type="journal article" date="2007" name="Science">
        <title>The Chlamydomonas genome reveals the evolution of key animal and plant functions.</title>
        <authorList>
            <person name="Merchant S.S."/>
            <person name="Prochnik S.E."/>
            <person name="Vallon O."/>
            <person name="Harris E.H."/>
            <person name="Karpowicz S.J."/>
            <person name="Witman G.B."/>
            <person name="Terry A."/>
            <person name="Salamov A."/>
            <person name="Fritz-Laylin L.K."/>
            <person name="Marechal-Drouard L."/>
            <person name="Marshall W.F."/>
            <person name="Qu L.H."/>
            <person name="Nelson D.R."/>
            <person name="Sanderfoot A.A."/>
            <person name="Spalding M.H."/>
            <person name="Kapitonov V.V."/>
            <person name="Ren Q."/>
            <person name="Ferris P."/>
            <person name="Lindquist E."/>
            <person name="Shapiro H."/>
            <person name="Lucas S.M."/>
            <person name="Grimwood J."/>
            <person name="Schmutz J."/>
            <person name="Cardol P."/>
            <person name="Cerutti H."/>
            <person name="Chanfreau G."/>
            <person name="Chen C.L."/>
            <person name="Cognat V."/>
            <person name="Croft M.T."/>
            <person name="Dent R."/>
            <person name="Dutcher S."/>
            <person name="Fernandez E."/>
            <person name="Fukuzawa H."/>
            <person name="Gonzalez-Ballester D."/>
            <person name="Gonzalez-Halphen D."/>
            <person name="Hallmann A."/>
            <person name="Hanikenne M."/>
            <person name="Hippler M."/>
            <person name="Inwood W."/>
            <person name="Jabbari K."/>
            <person name="Kalanon M."/>
            <person name="Kuras R."/>
            <person name="Lefebvre P.A."/>
            <person name="Lemaire S.D."/>
            <person name="Lobanov A.V."/>
            <person name="Lohr M."/>
            <person name="Manuell A."/>
            <person name="Meier I."/>
            <person name="Mets L."/>
            <person name="Mittag M."/>
            <person name="Mittelmeier T."/>
            <person name="Moroney J.V."/>
            <person name="Moseley J."/>
            <person name="Napoli C."/>
            <person name="Nedelcu A.M."/>
            <person name="Niyogi K."/>
            <person name="Novoselov S.V."/>
            <person name="Paulsen I.T."/>
            <person name="Pazour G."/>
            <person name="Purton S."/>
            <person name="Ral J.P."/>
            <person name="Riano-Pachon D.M."/>
            <person name="Riekhof W."/>
            <person name="Rymarquis L."/>
            <person name="Schroda M."/>
            <person name="Stern D."/>
            <person name="Umen J."/>
            <person name="Willows R."/>
            <person name="Wilson N."/>
            <person name="Zimmer S.L."/>
            <person name="Allmer J."/>
            <person name="Balk J."/>
            <person name="Bisova K."/>
            <person name="Chen C.J."/>
            <person name="Elias M."/>
            <person name="Gendler K."/>
            <person name="Hauser C."/>
            <person name="Lamb M.R."/>
            <person name="Ledford H."/>
            <person name="Long J.C."/>
            <person name="Minagawa J."/>
            <person name="Page M.D."/>
            <person name="Pan J."/>
            <person name="Pootakham W."/>
            <person name="Roje S."/>
            <person name="Rose A."/>
            <person name="Stahlberg E."/>
            <person name="Terauchi A.M."/>
            <person name="Yang P."/>
            <person name="Ball S."/>
            <person name="Bowler C."/>
            <person name="Dieckmann C.L."/>
            <person name="Gladyshev V.N."/>
            <person name="Green P."/>
            <person name="Jorgensen R."/>
            <person name="Mayfield S."/>
            <person name="Mueller-Roeber B."/>
            <person name="Rajamani S."/>
            <person name="Sayre R.T."/>
            <person name="Brokstein P."/>
            <person name="Dubchak I."/>
            <person name="Goodstein D."/>
            <person name="Hornick L."/>
            <person name="Huang Y.W."/>
            <person name="Jhaveri J."/>
            <person name="Luo Y."/>
            <person name="Martinez D."/>
            <person name="Ngau W.C."/>
            <person name="Otillar B."/>
            <person name="Poliakov A."/>
            <person name="Porter A."/>
            <person name="Szajkowski L."/>
            <person name="Werner G."/>
            <person name="Zhou K."/>
            <person name="Grigoriev I.V."/>
            <person name="Rokhsar D.S."/>
            <person name="Grossman A.R."/>
        </authorList>
    </citation>
    <scope>NUCLEOTIDE SEQUENCE [LARGE SCALE GENOMIC DNA]</scope>
    <source>
        <strain evidence="3">CC-503</strain>
    </source>
</reference>
<dbReference type="PANTHER" id="PTHR24410">
    <property type="entry name" value="HL07962P-RELATED"/>
    <property type="match status" value="1"/>
</dbReference>
<dbReference type="GeneID" id="66056820"/>
<dbReference type="PANTHER" id="PTHR24410:SF23">
    <property type="entry name" value="BTB DOMAIN-CONTAINING PROTEIN-RELATED"/>
    <property type="match status" value="1"/>
</dbReference>
<dbReference type="Proteomes" id="UP000006906">
    <property type="component" value="Chromosome 16"/>
</dbReference>
<feature type="compositionally biased region" description="Basic and acidic residues" evidence="1">
    <location>
        <begin position="27"/>
        <end position="37"/>
    </location>
</feature>
<dbReference type="RefSeq" id="XP_042915344.1">
    <property type="nucleotide sequence ID" value="XM_043071728.1"/>
</dbReference>
<dbReference type="SUPFAM" id="SSF54695">
    <property type="entry name" value="POZ domain"/>
    <property type="match status" value="1"/>
</dbReference>
<feature type="region of interest" description="Disordered" evidence="1">
    <location>
        <begin position="1"/>
        <end position="37"/>
    </location>
</feature>
<evidence type="ECO:0000313" key="3">
    <source>
        <dbReference type="Proteomes" id="UP000006906"/>
    </source>
</evidence>
<protein>
    <recommendedName>
        <fullName evidence="4">BACK domain-containing protein</fullName>
    </recommendedName>
</protein>
<feature type="region of interest" description="Disordered" evidence="1">
    <location>
        <begin position="575"/>
        <end position="606"/>
    </location>
</feature>
<sequence>MAPEAEPGAPEDPNSGAPGNTHAQAGSRDRPPGDDLRVLVEPLPAHKVVLWLASERFQTQVERWSDGTDAAGPSSKRFAAAAEEAGPQPQPVPQPQRPLPLQLRVPLGSEEELPAALAAIKFAYTGRIEVCSVREALQVWKQADYLQMKGCVEACVAAVREKLAAPAAAAAATVSADGASSVAGATGSAGQAPPAATARAAAGASSSGEASSGDAGSTSAAATAPPPVLELYGCAALWPDPEHEPAFAALLTEAKPQLVAHFGDALTVLNKQQLYDQMRALPAVALEALLESDDFGTDSESSVVLVLAEWMQVNYSTTDAATRRRLCGLLRLSQCSRAYLDWVLPALALDHLLHPGTPLGWLPITLQQVGCIARYRIAPKDEQRMLNHILGGLCGGSDPPETWLRTKRRRQCVPSQGLSYRFVLDKQELVEKLAGLQPGNNGRLELEPDAEDVRLGDTFQAMGLTWGLSVEYEHGSALAGLWLSTCLPAAYAVRHGECCSEVSKLVRPVAALRSSMYVQTCSGGQRGEKLLLSFSEEEAICLGKIFGAGVEVIELGTASVAAPAAVMQQQPLAAGLAERGPEQQEQGRQQGSAAEQQDQEQQRRAREATVAAQWSKYIIEGRVTVRMLMLRHDAAAMA</sequence>
<evidence type="ECO:0000256" key="1">
    <source>
        <dbReference type="SAM" id="MobiDB-lite"/>
    </source>
</evidence>
<feature type="compositionally biased region" description="Pro residues" evidence="1">
    <location>
        <begin position="88"/>
        <end position="98"/>
    </location>
</feature>
<dbReference type="KEGG" id="cre:CHLRE_16g691950v5"/>
<feature type="region of interest" description="Disordered" evidence="1">
    <location>
        <begin position="65"/>
        <end position="98"/>
    </location>
</feature>
<evidence type="ECO:0000313" key="2">
    <source>
        <dbReference type="EMBL" id="PNW71240.1"/>
    </source>
</evidence>